<dbReference type="AlphaFoldDB" id="A0A1M4EA19"/>
<feature type="region of interest" description="Disordered" evidence="1">
    <location>
        <begin position="60"/>
        <end position="80"/>
    </location>
</feature>
<dbReference type="EMBL" id="LT559118">
    <property type="protein sequence ID" value="SBO95650.1"/>
    <property type="molecule type" value="Genomic_DNA"/>
</dbReference>
<proteinExistence type="predicted"/>
<accession>A0A1M4EA19</accession>
<feature type="signal peptide" evidence="2">
    <location>
        <begin position="1"/>
        <end position="36"/>
    </location>
</feature>
<gene>
    <name evidence="3" type="ORF">BN4615_P5166</name>
</gene>
<evidence type="ECO:0000256" key="1">
    <source>
        <dbReference type="SAM" id="MobiDB-lite"/>
    </source>
</evidence>
<keyword evidence="2" id="KW-0732">Signal</keyword>
<dbReference type="RefSeq" id="WP_225275010.1">
    <property type="nucleotide sequence ID" value="NZ_CP084058.1"/>
</dbReference>
<reference evidence="3" key="1">
    <citation type="submission" date="2016-04" db="EMBL/GenBank/DDBJ databases">
        <authorList>
            <person name="Evans L.H."/>
            <person name="Alamgir A."/>
            <person name="Owens N."/>
            <person name="Weber N.D."/>
            <person name="Virtaneva K."/>
            <person name="Barbian K."/>
            <person name="Babar A."/>
            <person name="Rosenke K."/>
        </authorList>
    </citation>
    <scope>NUCLEOTIDE SEQUENCE</scope>
    <source>
        <strain evidence="3">Nono1</strain>
    </source>
</reference>
<evidence type="ECO:0000313" key="3">
    <source>
        <dbReference type="EMBL" id="SBO95650.1"/>
    </source>
</evidence>
<evidence type="ECO:0008006" key="4">
    <source>
        <dbReference type="Google" id="ProtNLM"/>
    </source>
</evidence>
<sequence length="175" mass="17802">MGIASRTKNAAVAVAVVLTATAATLGAAVAPASATADPPGQAATAERGTDGAYTVRVTGEAARSAQAAPPPTTSPPAGSRTFIPNGGGFDCAPEWVCAGVPYGGGIYLFKFRAYARYGLSNWFGTGFVINNQTGRAAARLEDNNLAQRACIPSPAVANGIGWDPIWYIRLTAAPC</sequence>
<name>A0A1M4EA19_9ACTN</name>
<organism evidence="3">
    <name type="scientific">Nonomuraea gerenzanensis</name>
    <dbReference type="NCBI Taxonomy" id="93944"/>
    <lineage>
        <taxon>Bacteria</taxon>
        <taxon>Bacillati</taxon>
        <taxon>Actinomycetota</taxon>
        <taxon>Actinomycetes</taxon>
        <taxon>Streptosporangiales</taxon>
        <taxon>Streptosporangiaceae</taxon>
        <taxon>Nonomuraea</taxon>
    </lineage>
</organism>
<evidence type="ECO:0000256" key="2">
    <source>
        <dbReference type="SAM" id="SignalP"/>
    </source>
</evidence>
<protein>
    <recommendedName>
        <fullName evidence="4">Secreted protein</fullName>
    </recommendedName>
</protein>
<feature type="chain" id="PRO_5012702556" description="Secreted protein" evidence="2">
    <location>
        <begin position="37"/>
        <end position="175"/>
    </location>
</feature>